<proteinExistence type="predicted"/>
<evidence type="ECO:0000313" key="2">
    <source>
        <dbReference type="Proteomes" id="UP000008070"/>
    </source>
</evidence>
<protein>
    <submittedName>
        <fullName evidence="1">Uncharacterized protein</fullName>
    </submittedName>
</protein>
<dbReference type="GeneID" id="72992775"/>
<sequence>MSAVPPVSRRVLDALHPGTAGAGLACETSTPVARAFVRLETALDAHTAALAALDPIEAAVVAAYGYPRVPLPDTAGPPAYAADPATIVRRLGPGPAARRLTAELRRRQAVFARAAAAAGPIPARAREARTARELSDAAGYLLLAPVETRGDLALELAVLIAAGEATADDAAAFPWVHLRALHADLHGAQPTR</sequence>
<name>A0A2P9HAX0_METED</name>
<dbReference type="Proteomes" id="UP000008070">
    <property type="component" value="Chromosome"/>
</dbReference>
<evidence type="ECO:0000313" key="1">
    <source>
        <dbReference type="EMBL" id="SPK02041.1"/>
    </source>
</evidence>
<gene>
    <name evidence="1" type="ORF">METD_I5376</name>
</gene>
<dbReference type="EMBL" id="FP103042">
    <property type="protein sequence ID" value="SPK02041.1"/>
    <property type="molecule type" value="Genomic_DNA"/>
</dbReference>
<accession>A0A2P9HAX0</accession>
<dbReference type="AlphaFoldDB" id="A0A2P9HAX0"/>
<organism evidence="1 2">
    <name type="scientific">Methylorubrum extorquens (strain DSM 6343 / CIP 106787 / DM4)</name>
    <name type="common">Methylobacterium extorquens</name>
    <dbReference type="NCBI Taxonomy" id="661410"/>
    <lineage>
        <taxon>Bacteria</taxon>
        <taxon>Pseudomonadati</taxon>
        <taxon>Pseudomonadota</taxon>
        <taxon>Alphaproteobacteria</taxon>
        <taxon>Hyphomicrobiales</taxon>
        <taxon>Methylobacteriaceae</taxon>
        <taxon>Methylorubrum</taxon>
    </lineage>
</organism>
<reference evidence="2" key="1">
    <citation type="journal article" date="2009" name="PLoS ONE">
        <title>Methylobacterium genome sequences: a reference blueprint to investigate microbial metabolism of C1 compounds from natural and industrial sources.</title>
        <authorList>
            <person name="Vuilleumier S."/>
            <person name="Chistoserdova L."/>
            <person name="Lee M.-C."/>
            <person name="Bringel F."/>
            <person name="Lajus A."/>
            <person name="Zhou Y."/>
            <person name="Gourion B."/>
            <person name="Barbe V."/>
            <person name="Chang J."/>
            <person name="Cruveiller S."/>
            <person name="Dossat C."/>
            <person name="Gillett W."/>
            <person name="Gruffaz C."/>
            <person name="Haugen E."/>
            <person name="Hourcade E."/>
            <person name="Levy R."/>
            <person name="Mangenot S."/>
            <person name="Muller E."/>
            <person name="Nadalig T."/>
            <person name="Pagni M."/>
            <person name="Penny C."/>
            <person name="Peyraud R."/>
            <person name="Robinson D.G."/>
            <person name="Roche D."/>
            <person name="Rouy Z."/>
            <person name="Saenampechek C."/>
            <person name="Salvignol G."/>
            <person name="Vallenet D."/>
            <person name="Wu Z."/>
            <person name="Marx C.J."/>
            <person name="Vorholt J.A."/>
            <person name="Olson M.V."/>
            <person name="Kaul R."/>
            <person name="Weissenbach J."/>
            <person name="Medigue C."/>
            <person name="Lidstrom M.E."/>
        </authorList>
    </citation>
    <scope>NUCLEOTIDE SEQUENCE [LARGE SCALE GENOMIC DNA]</scope>
    <source>
        <strain evidence="2">DSM 6343 / CIP 106787 / DM4</strain>
    </source>
</reference>
<dbReference type="RefSeq" id="WP_050983390.1">
    <property type="nucleotide sequence ID" value="NC_012988.1"/>
</dbReference>